<dbReference type="Proteomes" id="UP001172684">
    <property type="component" value="Unassembled WGS sequence"/>
</dbReference>
<accession>A0ABQ9P3J1</accession>
<comment type="caution">
    <text evidence="1">The sequence shown here is derived from an EMBL/GenBank/DDBJ whole genome shotgun (WGS) entry which is preliminary data.</text>
</comment>
<keyword evidence="2" id="KW-1185">Reference proteome</keyword>
<sequence>MADRLEGEPLDHLRRLIRLFAWQPASRNDAQKLADRFQSRWGLRLDLQVIANEAKALGGRITTGVQFFTAGQDRGIVESWGTYPPHVTKEDRAIAIAQQWHANYEGCQIFWQDILEEARVLGLPMM</sequence>
<name>A0ABQ9P3J1_9PEZI</name>
<organism evidence="1 2">
    <name type="scientific">Coniosporium apollinis</name>
    <dbReference type="NCBI Taxonomy" id="61459"/>
    <lineage>
        <taxon>Eukaryota</taxon>
        <taxon>Fungi</taxon>
        <taxon>Dikarya</taxon>
        <taxon>Ascomycota</taxon>
        <taxon>Pezizomycotina</taxon>
        <taxon>Dothideomycetes</taxon>
        <taxon>Dothideomycetes incertae sedis</taxon>
        <taxon>Coniosporium</taxon>
    </lineage>
</organism>
<dbReference type="EMBL" id="JAPDRL010000010">
    <property type="protein sequence ID" value="KAJ9667896.1"/>
    <property type="molecule type" value="Genomic_DNA"/>
</dbReference>
<evidence type="ECO:0000313" key="1">
    <source>
        <dbReference type="EMBL" id="KAJ9667896.1"/>
    </source>
</evidence>
<evidence type="ECO:0000313" key="2">
    <source>
        <dbReference type="Proteomes" id="UP001172684"/>
    </source>
</evidence>
<protein>
    <recommendedName>
        <fullName evidence="3">DSBA-like thioredoxin domain-containing protein</fullName>
    </recommendedName>
</protein>
<proteinExistence type="predicted"/>
<evidence type="ECO:0008006" key="3">
    <source>
        <dbReference type="Google" id="ProtNLM"/>
    </source>
</evidence>
<gene>
    <name evidence="1" type="ORF">H2201_002082</name>
</gene>
<reference evidence="1" key="1">
    <citation type="submission" date="2022-10" db="EMBL/GenBank/DDBJ databases">
        <title>Culturing micro-colonial fungi from biological soil crusts in the Mojave desert and describing Neophaeococcomyces mojavensis, and introducing the new genera and species Taxawa tesnikishii.</title>
        <authorList>
            <person name="Kurbessoian T."/>
            <person name="Stajich J.E."/>
        </authorList>
    </citation>
    <scope>NUCLEOTIDE SEQUENCE</scope>
    <source>
        <strain evidence="1">TK_1</strain>
    </source>
</reference>